<evidence type="ECO:0000313" key="4">
    <source>
        <dbReference type="Proteomes" id="UP000070720"/>
    </source>
</evidence>
<accession>A0A098DFV3</accession>
<reference evidence="2 4" key="3">
    <citation type="journal article" date="2015" name="BMC Genomics">
        <title>The completed genome sequence of the pathogenic ascomycete fungus Fusarium graminearum.</title>
        <authorList>
            <person name="King R."/>
            <person name="Urban M."/>
            <person name="Hammond-Kosack M.C."/>
            <person name="Hassani-Pak K."/>
            <person name="Hammond-Kosack K.E."/>
        </authorList>
    </citation>
    <scope>NUCLEOTIDE SEQUENCE [LARGE SCALE GENOMIC DNA]</scope>
    <source>
        <strain evidence="4">ATCC MYA-4620 / CBS 123657 / FGSC 9075 / NRRL 31084 / PH-1</strain>
        <strain evidence="2">PH-1</strain>
    </source>
</reference>
<reference evidence="3" key="4">
    <citation type="submission" date="2017-01" db="UniProtKB">
        <authorList>
            <consortium name="EnsemblFungi"/>
        </authorList>
    </citation>
    <scope>IDENTIFICATION</scope>
    <source>
        <strain evidence="3">PH-1 / ATCC MYA-4620 / FGSC 9075 / NRRL 31084</strain>
    </source>
</reference>
<evidence type="ECO:0000256" key="1">
    <source>
        <dbReference type="SAM" id="MobiDB-lite"/>
    </source>
</evidence>
<keyword evidence="4" id="KW-1185">Reference proteome</keyword>
<accession>A0A0E0S1G7</accession>
<dbReference type="VEuPathDB" id="FungiDB:FGRAMPH1_01G11079"/>
<feature type="compositionally biased region" description="Basic and acidic residues" evidence="1">
    <location>
        <begin position="68"/>
        <end position="77"/>
    </location>
</feature>
<evidence type="ECO:0000313" key="3">
    <source>
        <dbReference type="EnsemblFungi" id="CEF77342"/>
    </source>
</evidence>
<feature type="compositionally biased region" description="Polar residues" evidence="1">
    <location>
        <begin position="54"/>
        <end position="64"/>
    </location>
</feature>
<organism evidence="2 4">
    <name type="scientific">Gibberella zeae (strain ATCC MYA-4620 / CBS 123657 / FGSC 9075 / NRRL 31084 / PH-1)</name>
    <name type="common">Wheat head blight fungus</name>
    <name type="synonym">Fusarium graminearum</name>
    <dbReference type="NCBI Taxonomy" id="229533"/>
    <lineage>
        <taxon>Eukaryota</taxon>
        <taxon>Fungi</taxon>
        <taxon>Dikarya</taxon>
        <taxon>Ascomycota</taxon>
        <taxon>Pezizomycotina</taxon>
        <taxon>Sordariomycetes</taxon>
        <taxon>Hypocreomycetidae</taxon>
        <taxon>Hypocreales</taxon>
        <taxon>Nectriaceae</taxon>
        <taxon>Fusarium</taxon>
    </lineage>
</organism>
<dbReference type="Proteomes" id="UP000070720">
    <property type="component" value="Chromosome 2"/>
</dbReference>
<gene>
    <name evidence="2" type="ORF">FGRAMPH1_01T11079</name>
</gene>
<reference evidence="3 4" key="1">
    <citation type="journal article" date="2007" name="Science">
        <title>The Fusarium graminearum genome reveals a link between localized polymorphism and pathogen specialization.</title>
        <authorList>
            <person name="Cuomo C.A."/>
            <person name="Gueldener U."/>
            <person name="Xu J.-R."/>
            <person name="Trail F."/>
            <person name="Turgeon B.G."/>
            <person name="Di Pietro A."/>
            <person name="Walton J.D."/>
            <person name="Ma L.-J."/>
            <person name="Baker S.E."/>
            <person name="Rep M."/>
            <person name="Adam G."/>
            <person name="Antoniw J."/>
            <person name="Baldwin T."/>
            <person name="Calvo S.E."/>
            <person name="Chang Y.-L."/>
            <person name="DeCaprio D."/>
            <person name="Gale L.R."/>
            <person name="Gnerre S."/>
            <person name="Goswami R.S."/>
            <person name="Hammond-Kosack K."/>
            <person name="Harris L.J."/>
            <person name="Hilburn K."/>
            <person name="Kennell J.C."/>
            <person name="Kroken S."/>
            <person name="Magnuson J.K."/>
            <person name="Mannhaupt G."/>
            <person name="Mauceli E.W."/>
            <person name="Mewes H.-W."/>
            <person name="Mitterbauer R."/>
            <person name="Muehlbauer G."/>
            <person name="Muensterkoetter M."/>
            <person name="Nelson D."/>
            <person name="O'Donnell K."/>
            <person name="Ouellet T."/>
            <person name="Qi W."/>
            <person name="Quesneville H."/>
            <person name="Roncero M.I.G."/>
            <person name="Seong K.-Y."/>
            <person name="Tetko I.V."/>
            <person name="Urban M."/>
            <person name="Waalwijk C."/>
            <person name="Ward T.J."/>
            <person name="Yao J."/>
            <person name="Birren B.W."/>
            <person name="Kistler H.C."/>
        </authorList>
    </citation>
    <scope>NUCLEOTIDE SEQUENCE [LARGE SCALE GENOMIC DNA]</scope>
    <source>
        <strain evidence="4">ATCC MYA-4620 / CBS 123657 / FGSC 9075 / NRRL 31084 / PH-1</strain>
        <strain evidence="3">PH-1 / ATCC MYA-4620 / FGSC 9075 / NRRL 31084</strain>
    </source>
</reference>
<dbReference type="InParanoid" id="A0A098DFV3"/>
<feature type="region of interest" description="Disordered" evidence="1">
    <location>
        <begin position="49"/>
        <end position="77"/>
    </location>
</feature>
<name>A0A098DFV3_GIBZE</name>
<reference evidence="3 4" key="2">
    <citation type="journal article" date="2010" name="Nature">
        <title>Comparative genomics reveals mobile pathogenicity chromosomes in Fusarium.</title>
        <authorList>
            <person name="Ma L.J."/>
            <person name="van der Does H.C."/>
            <person name="Borkovich K.A."/>
            <person name="Coleman J.J."/>
            <person name="Daboussi M.J."/>
            <person name="Di Pietro A."/>
            <person name="Dufresne M."/>
            <person name="Freitag M."/>
            <person name="Grabherr M."/>
            <person name="Henrissat B."/>
            <person name="Houterman P.M."/>
            <person name="Kang S."/>
            <person name="Shim W.B."/>
            <person name="Woloshuk C."/>
            <person name="Xie X."/>
            <person name="Xu J.R."/>
            <person name="Antoniw J."/>
            <person name="Baker S.E."/>
            <person name="Bluhm B.H."/>
            <person name="Breakspear A."/>
            <person name="Brown D.W."/>
            <person name="Butchko R.A."/>
            <person name="Chapman S."/>
            <person name="Coulson R."/>
            <person name="Coutinho P.M."/>
            <person name="Danchin E.G."/>
            <person name="Diener A."/>
            <person name="Gale L.R."/>
            <person name="Gardiner D.M."/>
            <person name="Goff S."/>
            <person name="Hammond-Kosack K.E."/>
            <person name="Hilburn K."/>
            <person name="Hua-Van A."/>
            <person name="Jonkers W."/>
            <person name="Kazan K."/>
            <person name="Kodira C.D."/>
            <person name="Koehrsen M."/>
            <person name="Kumar L."/>
            <person name="Lee Y.H."/>
            <person name="Li L."/>
            <person name="Manners J.M."/>
            <person name="Miranda-Saavedra D."/>
            <person name="Mukherjee M."/>
            <person name="Park G."/>
            <person name="Park J."/>
            <person name="Park S.Y."/>
            <person name="Proctor R.H."/>
            <person name="Regev A."/>
            <person name="Ruiz-Roldan M.C."/>
            <person name="Sain D."/>
            <person name="Sakthikumar S."/>
            <person name="Sykes S."/>
            <person name="Schwartz D.C."/>
            <person name="Turgeon B.G."/>
            <person name="Wapinski I."/>
            <person name="Yoder O."/>
            <person name="Young S."/>
            <person name="Zeng Q."/>
            <person name="Zhou S."/>
            <person name="Galagan J."/>
            <person name="Cuomo C.A."/>
            <person name="Kistler H.C."/>
            <person name="Rep M."/>
        </authorList>
    </citation>
    <scope>GENOME REANNOTATION</scope>
    <source>
        <strain evidence="4">ATCC MYA-4620 / CBS 123657 / FGSC 9075 / NRRL 31084 / PH-1</strain>
        <strain evidence="3">PH-1 / ATCC MYA-4620 / FGSC 9075 / NRRL 31084</strain>
    </source>
</reference>
<protein>
    <submittedName>
        <fullName evidence="2">Chromosome 2, complete genome</fullName>
    </submittedName>
</protein>
<sequence>MYDKYRPTYSLSSSEEPEQCSCIDVMQLAGRLVPSCTSATDLCHKKVVGRLDNPGTQSTNTNATPEFLMREERSAGQ</sequence>
<dbReference type="EnsemblFungi" id="CEF77342">
    <property type="protein sequence ID" value="CEF77342"/>
    <property type="gene ID" value="FGRRES_15523"/>
</dbReference>
<dbReference type="EMBL" id="HG970333">
    <property type="protein sequence ID" value="CEF77342.1"/>
    <property type="molecule type" value="Genomic_DNA"/>
</dbReference>
<proteinExistence type="predicted"/>
<dbReference type="AlphaFoldDB" id="A0A098DFV3"/>
<evidence type="ECO:0000313" key="2">
    <source>
        <dbReference type="EMBL" id="CEF77342.1"/>
    </source>
</evidence>